<reference evidence="3 4" key="1">
    <citation type="journal article" date="2012" name="Genome Biol.">
        <title>The genome of the polar eukaryotic microalga coccomyxa subellipsoidea reveals traits of cold adaptation.</title>
        <authorList>
            <person name="Blanc G."/>
            <person name="Agarkova I."/>
            <person name="Grimwood J."/>
            <person name="Kuo A."/>
            <person name="Brueggeman A."/>
            <person name="Dunigan D."/>
            <person name="Gurnon J."/>
            <person name="Ladunga I."/>
            <person name="Lindquist E."/>
            <person name="Lucas S."/>
            <person name="Pangilinan J."/>
            <person name="Proschold T."/>
            <person name="Salamov A."/>
            <person name="Schmutz J."/>
            <person name="Weeks D."/>
            <person name="Yamada T."/>
            <person name="Claverie J.M."/>
            <person name="Grigoriev I."/>
            <person name="Van Etten J."/>
            <person name="Lomsadze A."/>
            <person name="Borodovsky M."/>
        </authorList>
    </citation>
    <scope>NUCLEOTIDE SEQUENCE [LARGE SCALE GENOMIC DNA]</scope>
    <source>
        <strain evidence="3 4">C-169</strain>
    </source>
</reference>
<dbReference type="STRING" id="574566.I0YRI0"/>
<dbReference type="GO" id="GO:0000225">
    <property type="term" value="F:N-acetylglucosaminylphosphatidylinositol deacetylase activity"/>
    <property type="evidence" value="ECO:0007669"/>
    <property type="project" value="UniProtKB-EC"/>
</dbReference>
<dbReference type="InterPro" id="IPR003737">
    <property type="entry name" value="GlcNAc_PI_deacetylase-related"/>
</dbReference>
<accession>I0YRI0</accession>
<dbReference type="KEGG" id="csl:COCSUDRAFT_43370"/>
<evidence type="ECO:0000313" key="4">
    <source>
        <dbReference type="Proteomes" id="UP000007264"/>
    </source>
</evidence>
<keyword evidence="4" id="KW-1185">Reference proteome</keyword>
<name>I0YRI0_COCSC</name>
<comment type="similarity">
    <text evidence="1">Belongs to the PIGL family.</text>
</comment>
<dbReference type="EMBL" id="AGSI01000013">
    <property type="protein sequence ID" value="EIE20999.1"/>
    <property type="molecule type" value="Genomic_DNA"/>
</dbReference>
<dbReference type="EC" id="3.5.1.89" evidence="2"/>
<proteinExistence type="inferred from homology"/>
<dbReference type="Proteomes" id="UP000007264">
    <property type="component" value="Unassembled WGS sequence"/>
</dbReference>
<dbReference type="UniPathway" id="UPA00196"/>
<dbReference type="AlphaFoldDB" id="I0YRI0"/>
<dbReference type="GO" id="GO:0016020">
    <property type="term" value="C:membrane"/>
    <property type="evidence" value="ECO:0007669"/>
    <property type="project" value="GOC"/>
</dbReference>
<dbReference type="GO" id="GO:0005783">
    <property type="term" value="C:endoplasmic reticulum"/>
    <property type="evidence" value="ECO:0007669"/>
    <property type="project" value="TreeGrafter"/>
</dbReference>
<dbReference type="eggNOG" id="KOG3332">
    <property type="taxonomic scope" value="Eukaryota"/>
</dbReference>
<organism evidence="3 4">
    <name type="scientific">Coccomyxa subellipsoidea (strain C-169)</name>
    <name type="common">Green microalga</name>
    <dbReference type="NCBI Taxonomy" id="574566"/>
    <lineage>
        <taxon>Eukaryota</taxon>
        <taxon>Viridiplantae</taxon>
        <taxon>Chlorophyta</taxon>
        <taxon>core chlorophytes</taxon>
        <taxon>Trebouxiophyceae</taxon>
        <taxon>Trebouxiophyceae incertae sedis</taxon>
        <taxon>Coccomyxaceae</taxon>
        <taxon>Coccomyxa</taxon>
        <taxon>Coccomyxa subellipsoidea</taxon>
    </lineage>
</organism>
<evidence type="ECO:0000256" key="2">
    <source>
        <dbReference type="ARBA" id="ARBA00012176"/>
    </source>
</evidence>
<protein>
    <recommendedName>
        <fullName evidence="2">N-acetylglucosaminylphosphatidylinositol deacetylase</fullName>
        <ecNumber evidence="2">3.5.1.89</ecNumber>
    </recommendedName>
</protein>
<dbReference type="SUPFAM" id="SSF102588">
    <property type="entry name" value="LmbE-like"/>
    <property type="match status" value="1"/>
</dbReference>
<dbReference type="PANTHER" id="PTHR12993">
    <property type="entry name" value="N-ACETYLGLUCOSAMINYL-PHOSPHATIDYLINOSITOL DE-N-ACETYLASE-RELATED"/>
    <property type="match status" value="1"/>
</dbReference>
<dbReference type="RefSeq" id="XP_005645543.1">
    <property type="nucleotide sequence ID" value="XM_005645486.1"/>
</dbReference>
<sequence>MFLPETSKQAEQQASAWGASPGRLFRCRQACQDREGNRRRIAVASLLALCVGSLLLLETGSLGRLAESPISNPGRVLLVTAHPDDEVIFFSSTISALHASGLEVFLLCLTNGDAHGLGGVRERELRAAAKALQIDSLHLNILNDSRIQDGHHEEWEQEYVAAVVRKEVRRLLINTIITFDPAGVTGHKNHKGCHDGVRQYVTACVREEGMQRCPDAWSLTTTDDVRTHLSIFDIIPSAIDGHRGNESAMFLNHDLLGMFKAMAAHKSQSRWWRHVLLTRYTFVNTLQRVQPLLTEWTLPLPAPSGLAATAATAEEAGEPQGDQVTTAAMTSGAAAKRDKFMARMSRRVMKNIRR</sequence>
<evidence type="ECO:0000256" key="1">
    <source>
        <dbReference type="ARBA" id="ARBA00006066"/>
    </source>
</evidence>
<dbReference type="OrthoDB" id="440160at2759"/>
<evidence type="ECO:0000313" key="3">
    <source>
        <dbReference type="EMBL" id="EIE20999.1"/>
    </source>
</evidence>
<comment type="caution">
    <text evidence="3">The sequence shown here is derived from an EMBL/GenBank/DDBJ whole genome shotgun (WGS) entry which is preliminary data.</text>
</comment>
<gene>
    <name evidence="3" type="ORF">COCSUDRAFT_43370</name>
</gene>
<dbReference type="Gene3D" id="3.40.50.10320">
    <property type="entry name" value="LmbE-like"/>
    <property type="match status" value="1"/>
</dbReference>
<dbReference type="GeneID" id="17038966"/>
<dbReference type="InterPro" id="IPR024078">
    <property type="entry name" value="LmbE-like_dom_sf"/>
</dbReference>
<dbReference type="GO" id="GO:0006506">
    <property type="term" value="P:GPI anchor biosynthetic process"/>
    <property type="evidence" value="ECO:0007669"/>
    <property type="project" value="UniProtKB-UniPathway"/>
</dbReference>
<dbReference type="Pfam" id="PF02585">
    <property type="entry name" value="PIG-L"/>
    <property type="match status" value="1"/>
</dbReference>
<dbReference type="PANTHER" id="PTHR12993:SF11">
    <property type="entry name" value="N-ACETYLGLUCOSAMINYL-PHOSPHATIDYLINOSITOL DE-N-ACETYLASE"/>
    <property type="match status" value="1"/>
</dbReference>